<proteinExistence type="predicted"/>
<dbReference type="Proteomes" id="UP000732380">
    <property type="component" value="Unassembled WGS sequence"/>
</dbReference>
<name>A0A9P7Q4U7_9HYPO</name>
<comment type="caution">
    <text evidence="1">The sequence shown here is derived from an EMBL/GenBank/DDBJ whole genome shotgun (WGS) entry which is preliminary data.</text>
</comment>
<evidence type="ECO:0000313" key="2">
    <source>
        <dbReference type="Proteomes" id="UP000732380"/>
    </source>
</evidence>
<protein>
    <submittedName>
        <fullName evidence="1">Uncharacterized protein</fullName>
    </submittedName>
</protein>
<reference evidence="1 2" key="1">
    <citation type="journal article" date="2020" name="bioRxiv">
        <title>Whole genome comparisons of ergot fungi reveals the divergence and evolution of species within the genus Claviceps are the result of varying mechanisms driving genome evolution and host range expansion.</title>
        <authorList>
            <person name="Wyka S.A."/>
            <person name="Mondo S.J."/>
            <person name="Liu M."/>
            <person name="Dettman J."/>
            <person name="Nalam V."/>
            <person name="Broders K.D."/>
        </authorList>
    </citation>
    <scope>NUCLEOTIDE SEQUENCE [LARGE SCALE GENOMIC DNA]</scope>
    <source>
        <strain evidence="1 2">LM576</strain>
    </source>
</reference>
<dbReference type="AlphaFoldDB" id="A0A9P7Q4U7"/>
<keyword evidence="2" id="KW-1185">Reference proteome</keyword>
<sequence>MTDVFCTGRRITSWDETVPSSELEKRVSGSQATIRLPTEPSPASIVIAGITVSFIMTYRWVERQGLNAKQYYVQYVKFRNRNSERKLVQAVANGAFIQDRLMESGFEQTRDAPEGITNFVLTVADSRDGEL</sequence>
<accession>A0A9P7Q4U7</accession>
<evidence type="ECO:0000313" key="1">
    <source>
        <dbReference type="EMBL" id="KAG6116253.1"/>
    </source>
</evidence>
<organism evidence="1 2">
    <name type="scientific">Claviceps humidiphila</name>
    <dbReference type="NCBI Taxonomy" id="1294629"/>
    <lineage>
        <taxon>Eukaryota</taxon>
        <taxon>Fungi</taxon>
        <taxon>Dikarya</taxon>
        <taxon>Ascomycota</taxon>
        <taxon>Pezizomycotina</taxon>
        <taxon>Sordariomycetes</taxon>
        <taxon>Hypocreomycetidae</taxon>
        <taxon>Hypocreales</taxon>
        <taxon>Clavicipitaceae</taxon>
        <taxon>Claviceps</taxon>
    </lineage>
</organism>
<dbReference type="EMBL" id="SRQM01000184">
    <property type="protein sequence ID" value="KAG6116253.1"/>
    <property type="molecule type" value="Genomic_DNA"/>
</dbReference>
<gene>
    <name evidence="1" type="ORF">E4U13_002009</name>
</gene>